<proteinExistence type="predicted"/>
<dbReference type="SUPFAM" id="SSF160387">
    <property type="entry name" value="NosL/MerB-like"/>
    <property type="match status" value="1"/>
</dbReference>
<organism evidence="4">
    <name type="scientific">Hydrogenobacter sp</name>
    <dbReference type="NCBI Taxonomy" id="2152829"/>
    <lineage>
        <taxon>Bacteria</taxon>
        <taxon>Pseudomonadati</taxon>
        <taxon>Aquificota</taxon>
        <taxon>Aquificia</taxon>
        <taxon>Aquificales</taxon>
        <taxon>Aquificaceae</taxon>
        <taxon>Hydrogenobacter</taxon>
    </lineage>
</organism>
<feature type="domain" description="HTH deoR-type" evidence="3">
    <location>
        <begin position="1"/>
        <end position="54"/>
    </location>
</feature>
<dbReference type="InterPro" id="IPR008719">
    <property type="entry name" value="N2O_reductase_NosL"/>
</dbReference>
<reference evidence="4" key="1">
    <citation type="journal article" date="2020" name="mSystems">
        <title>Genome- and Community-Level Interaction Insights into Carbon Utilization and Element Cycling Functions of Hydrothermarchaeota in Hydrothermal Sediment.</title>
        <authorList>
            <person name="Zhou Z."/>
            <person name="Liu Y."/>
            <person name="Xu W."/>
            <person name="Pan J."/>
            <person name="Luo Z.H."/>
            <person name="Li M."/>
        </authorList>
    </citation>
    <scope>NUCLEOTIDE SEQUENCE [LARGE SCALE GENOMIC DNA]</scope>
    <source>
        <strain evidence="4">SpSt-132</strain>
    </source>
</reference>
<dbReference type="GO" id="GO:0003700">
    <property type="term" value="F:DNA-binding transcription factor activity"/>
    <property type="evidence" value="ECO:0007669"/>
    <property type="project" value="InterPro"/>
</dbReference>
<dbReference type="Pfam" id="PF08220">
    <property type="entry name" value="HTH_DeoR"/>
    <property type="match status" value="1"/>
</dbReference>
<accession>A0A7C2YWT4</accession>
<keyword evidence="1" id="KW-0805">Transcription regulation</keyword>
<keyword evidence="2" id="KW-0804">Transcription</keyword>
<sequence length="191" mass="21706">MDRKEQIVELIAQGYRNVKSLAQYFGVSLMTIYRDVRELEKEGRIVRKHGELLLREEAGDLVEESLPTCAYCTKLIEKRLEFTYRLKKGRIVRACCAHCGLLLYKNIKEEDIKSCMTWDFINCKPLSCFSAWYVVGSTALPCCSPSAIAFSSKEEAERFAKGFGGVVLDFEKAVEGIEQLMKRGAPVKMNL</sequence>
<dbReference type="PROSITE" id="PS51000">
    <property type="entry name" value="HTH_DEOR_2"/>
    <property type="match status" value="1"/>
</dbReference>
<dbReference type="InterPro" id="IPR036390">
    <property type="entry name" value="WH_DNA-bd_sf"/>
</dbReference>
<dbReference type="PANTHER" id="PTHR41247:SF1">
    <property type="entry name" value="HTH-TYPE TRANSCRIPTIONAL REPRESSOR YCNK"/>
    <property type="match status" value="1"/>
</dbReference>
<dbReference type="Pfam" id="PF05573">
    <property type="entry name" value="NosL"/>
    <property type="match status" value="1"/>
</dbReference>
<dbReference type="Gene3D" id="3.30.70.2050">
    <property type="match status" value="1"/>
</dbReference>
<dbReference type="InterPro" id="IPR001034">
    <property type="entry name" value="DeoR_HTH"/>
</dbReference>
<evidence type="ECO:0000256" key="1">
    <source>
        <dbReference type="ARBA" id="ARBA00023015"/>
    </source>
</evidence>
<dbReference type="Gene3D" id="1.10.10.10">
    <property type="entry name" value="Winged helix-like DNA-binding domain superfamily/Winged helix DNA-binding domain"/>
    <property type="match status" value="1"/>
</dbReference>
<dbReference type="SUPFAM" id="SSF46785">
    <property type="entry name" value="Winged helix' DNA-binding domain"/>
    <property type="match status" value="1"/>
</dbReference>
<gene>
    <name evidence="4" type="ORF">ENO47_07710</name>
</gene>
<evidence type="ECO:0000256" key="2">
    <source>
        <dbReference type="ARBA" id="ARBA00023163"/>
    </source>
</evidence>
<dbReference type="PANTHER" id="PTHR41247">
    <property type="entry name" value="HTH-TYPE TRANSCRIPTIONAL REPRESSOR YCNK"/>
    <property type="match status" value="1"/>
</dbReference>
<dbReference type="SMART" id="SM00420">
    <property type="entry name" value="HTH_DEOR"/>
    <property type="match status" value="1"/>
</dbReference>
<dbReference type="AlphaFoldDB" id="A0A7C2YWT4"/>
<name>A0A7C2YWT4_9AQUI</name>
<comment type="caution">
    <text evidence="4">The sequence shown here is derived from an EMBL/GenBank/DDBJ whole genome shotgun (WGS) entry which is preliminary data.</text>
</comment>
<evidence type="ECO:0000313" key="4">
    <source>
        <dbReference type="EMBL" id="HEW46531.1"/>
    </source>
</evidence>
<dbReference type="PRINTS" id="PR00037">
    <property type="entry name" value="HTHLACR"/>
</dbReference>
<dbReference type="EMBL" id="DSFP01000067">
    <property type="protein sequence ID" value="HEW46531.1"/>
    <property type="molecule type" value="Genomic_DNA"/>
</dbReference>
<dbReference type="InterPro" id="IPR036388">
    <property type="entry name" value="WH-like_DNA-bd_sf"/>
</dbReference>
<protein>
    <submittedName>
        <fullName evidence="4">DeoR/GlpR transcriptional regulator</fullName>
    </submittedName>
</protein>
<evidence type="ECO:0000259" key="3">
    <source>
        <dbReference type="PROSITE" id="PS51000"/>
    </source>
</evidence>